<evidence type="ECO:0000313" key="2">
    <source>
        <dbReference type="Proteomes" id="UP000034711"/>
    </source>
</evidence>
<dbReference type="AlphaFoldDB" id="A0A0G1XPH6"/>
<dbReference type="Pfam" id="PF05973">
    <property type="entry name" value="Gp49"/>
    <property type="match status" value="1"/>
</dbReference>
<dbReference type="EMBL" id="LCRI01000012">
    <property type="protein sequence ID" value="KKW32846.1"/>
    <property type="molecule type" value="Genomic_DNA"/>
</dbReference>
<evidence type="ECO:0008006" key="3">
    <source>
        <dbReference type="Google" id="ProtNLM"/>
    </source>
</evidence>
<protein>
    <recommendedName>
        <fullName evidence="3">Type II toxin-antitoxin system RelE/ParE family toxin</fullName>
    </recommendedName>
</protein>
<evidence type="ECO:0000313" key="1">
    <source>
        <dbReference type="EMBL" id="KKW32846.1"/>
    </source>
</evidence>
<accession>A0A0G1XPH6</accession>
<gene>
    <name evidence="1" type="ORF">UY77_C0012G0013</name>
</gene>
<sequence>MSDAQECVEAVVTAYDGMNIRFSHNDTEEFVERLDRSTGVKVLRVIELLEQFGHRLGMPHSRNIGGGLFELRVRGKEEVRLFYVFRQSEVVIVHGFLKKSQKIPLKELSKAEARASRVDGE</sequence>
<organism evidence="1 2">
    <name type="scientific">Candidatus Uhrbacteria bacterium GW2011_GWA2_53_10</name>
    <dbReference type="NCBI Taxonomy" id="1618980"/>
    <lineage>
        <taxon>Bacteria</taxon>
        <taxon>Candidatus Uhriibacteriota</taxon>
    </lineage>
</organism>
<proteinExistence type="predicted"/>
<comment type="caution">
    <text evidence="1">The sequence shown here is derived from an EMBL/GenBank/DDBJ whole genome shotgun (WGS) entry which is preliminary data.</text>
</comment>
<dbReference type="InterPro" id="IPR009241">
    <property type="entry name" value="HigB-like"/>
</dbReference>
<dbReference type="Proteomes" id="UP000034711">
    <property type="component" value="Unassembled WGS sequence"/>
</dbReference>
<name>A0A0G1XPH6_9BACT</name>
<reference evidence="1 2" key="1">
    <citation type="journal article" date="2015" name="Nature">
        <title>rRNA introns, odd ribosomes, and small enigmatic genomes across a large radiation of phyla.</title>
        <authorList>
            <person name="Brown C.T."/>
            <person name="Hug L.A."/>
            <person name="Thomas B.C."/>
            <person name="Sharon I."/>
            <person name="Castelle C.J."/>
            <person name="Singh A."/>
            <person name="Wilkins M.J."/>
            <person name="Williams K.H."/>
            <person name="Banfield J.F."/>
        </authorList>
    </citation>
    <scope>NUCLEOTIDE SEQUENCE [LARGE SCALE GENOMIC DNA]</scope>
</reference>